<keyword evidence="4" id="KW-0732">Signal</keyword>
<evidence type="ECO:0000256" key="1">
    <source>
        <dbReference type="ARBA" id="ARBA00022737"/>
    </source>
</evidence>
<dbReference type="PANTHER" id="PTHR16193:SF0">
    <property type="entry name" value="TETRATRICOPEPTIDE REPEAT PROTEIN 27"/>
    <property type="match status" value="1"/>
</dbReference>
<feature type="chain" id="PRO_5019051257" evidence="4">
    <location>
        <begin position="24"/>
        <end position="141"/>
    </location>
</feature>
<keyword evidence="6" id="KW-1185">Reference proteome</keyword>
<evidence type="ECO:0000256" key="4">
    <source>
        <dbReference type="SAM" id="SignalP"/>
    </source>
</evidence>
<feature type="repeat" description="TPR" evidence="3">
    <location>
        <begin position="63"/>
        <end position="96"/>
    </location>
</feature>
<dbReference type="Pfam" id="PF13414">
    <property type="entry name" value="TPR_11"/>
    <property type="match status" value="1"/>
</dbReference>
<reference evidence="5 6" key="1">
    <citation type="journal article" date="2011" name="Front. Microbiol.">
        <title>Genomic signatures of strain selection and enhancement in Bacillus atrophaeus var. globigii, a historical biowarfare simulant.</title>
        <authorList>
            <person name="Gibbons H.S."/>
            <person name="Broomall S.M."/>
            <person name="McNew L.A."/>
            <person name="Daligault H."/>
            <person name="Chapman C."/>
            <person name="Bruce D."/>
            <person name="Karavis M."/>
            <person name="Krepps M."/>
            <person name="McGregor P.A."/>
            <person name="Hong C."/>
            <person name="Park K.H."/>
            <person name="Akmal A."/>
            <person name="Feldman A."/>
            <person name="Lin J.S."/>
            <person name="Chang W.E."/>
            <person name="Higgs B.W."/>
            <person name="Demirev P."/>
            <person name="Lindquist J."/>
            <person name="Liem A."/>
            <person name="Fochler E."/>
            <person name="Read T.D."/>
            <person name="Tapia R."/>
            <person name="Johnson S."/>
            <person name="Bishop-Lilly K.A."/>
            <person name="Detter C."/>
            <person name="Han C."/>
            <person name="Sozhamannan S."/>
            <person name="Rosenzweig C.N."/>
            <person name="Skowronski E.W."/>
        </authorList>
    </citation>
    <scope>NUCLEOTIDE SEQUENCE [LARGE SCALE GENOMIC DNA]</scope>
    <source>
        <strain evidence="5 6">MLST1</strain>
    </source>
</reference>
<dbReference type="RefSeq" id="WP_126802049.1">
    <property type="nucleotide sequence ID" value="NZ_PIPL01000001.1"/>
</dbReference>
<protein>
    <submittedName>
        <fullName evidence="5">Uncharacterized protein</fullName>
    </submittedName>
</protein>
<gene>
    <name evidence="5" type="ORF">CWE09_01035</name>
</gene>
<proteinExistence type="predicted"/>
<dbReference type="InterPro" id="IPR011990">
    <property type="entry name" value="TPR-like_helical_dom_sf"/>
</dbReference>
<accession>A0A432W5P3</accession>
<feature type="signal peptide" evidence="4">
    <location>
        <begin position="1"/>
        <end position="23"/>
    </location>
</feature>
<dbReference type="InterPro" id="IPR044244">
    <property type="entry name" value="TTC27/Emw1"/>
</dbReference>
<dbReference type="SUPFAM" id="SSF48452">
    <property type="entry name" value="TPR-like"/>
    <property type="match status" value="1"/>
</dbReference>
<dbReference type="PROSITE" id="PS51257">
    <property type="entry name" value="PROKAR_LIPOPROTEIN"/>
    <property type="match status" value="1"/>
</dbReference>
<dbReference type="AlphaFoldDB" id="A0A432W5P3"/>
<dbReference type="PROSITE" id="PS50005">
    <property type="entry name" value="TPR"/>
    <property type="match status" value="1"/>
</dbReference>
<evidence type="ECO:0000313" key="6">
    <source>
        <dbReference type="Proteomes" id="UP000288293"/>
    </source>
</evidence>
<dbReference type="OrthoDB" id="6238458at2"/>
<organism evidence="5 6">
    <name type="scientific">Aliidiomarina minuta</name>
    <dbReference type="NCBI Taxonomy" id="880057"/>
    <lineage>
        <taxon>Bacteria</taxon>
        <taxon>Pseudomonadati</taxon>
        <taxon>Pseudomonadota</taxon>
        <taxon>Gammaproteobacteria</taxon>
        <taxon>Alteromonadales</taxon>
        <taxon>Idiomarinaceae</taxon>
        <taxon>Aliidiomarina</taxon>
    </lineage>
</organism>
<dbReference type="EMBL" id="PIPL01000001">
    <property type="protein sequence ID" value="RUO25351.1"/>
    <property type="molecule type" value="Genomic_DNA"/>
</dbReference>
<dbReference type="SMART" id="SM00028">
    <property type="entry name" value="TPR"/>
    <property type="match status" value="1"/>
</dbReference>
<sequence length="141" mass="16110">MDRKSNWLILWFMMLLMSGCVSSAVNSRPSELRATAQQAYYAGDLITAEGLLRQALDYNDKDADSWFLLGNIYLRTQQYVAAQNAYQRAARLKPEQAEIWHNLALIHIRQATQTLLEGRRHVDDTFNPLLDWLLQVQGAAG</sequence>
<dbReference type="Proteomes" id="UP000288293">
    <property type="component" value="Unassembled WGS sequence"/>
</dbReference>
<evidence type="ECO:0000313" key="5">
    <source>
        <dbReference type="EMBL" id="RUO25351.1"/>
    </source>
</evidence>
<comment type="caution">
    <text evidence="5">The sequence shown here is derived from an EMBL/GenBank/DDBJ whole genome shotgun (WGS) entry which is preliminary data.</text>
</comment>
<keyword evidence="2 3" id="KW-0802">TPR repeat</keyword>
<dbReference type="PANTHER" id="PTHR16193">
    <property type="entry name" value="TETRATRICOPEPTIDE REPEAT PROTEIN 27"/>
    <property type="match status" value="1"/>
</dbReference>
<evidence type="ECO:0000256" key="2">
    <source>
        <dbReference type="ARBA" id="ARBA00022803"/>
    </source>
</evidence>
<keyword evidence="1" id="KW-0677">Repeat</keyword>
<dbReference type="Gene3D" id="1.25.40.10">
    <property type="entry name" value="Tetratricopeptide repeat domain"/>
    <property type="match status" value="1"/>
</dbReference>
<evidence type="ECO:0000256" key="3">
    <source>
        <dbReference type="PROSITE-ProRule" id="PRU00339"/>
    </source>
</evidence>
<dbReference type="InterPro" id="IPR019734">
    <property type="entry name" value="TPR_rpt"/>
</dbReference>
<name>A0A432W5P3_9GAMM</name>